<dbReference type="InterPro" id="IPR018699">
    <property type="entry name" value="DUF2203"/>
</dbReference>
<evidence type="ECO:0000313" key="4">
    <source>
        <dbReference type="Proteomes" id="UP000232688"/>
    </source>
</evidence>
<reference evidence="3 4" key="1">
    <citation type="submission" date="2017-10" db="EMBL/GenBank/DDBJ databases">
        <title>Extensive intraspecific genome diversity in a model arbuscular mycorrhizal fungus.</title>
        <authorList>
            <person name="Chen E.C.H."/>
            <person name="Morin E."/>
            <person name="Baudet D."/>
            <person name="Noel J."/>
            <person name="Ndikumana S."/>
            <person name="Charron P."/>
            <person name="St-Onge C."/>
            <person name="Giorgi J."/>
            <person name="Grigoriev I.V."/>
            <person name="Roux C."/>
            <person name="Martin F.M."/>
            <person name="Corradi N."/>
        </authorList>
    </citation>
    <scope>NUCLEOTIDE SEQUENCE [LARGE SCALE GENOMIC DNA]</scope>
    <source>
        <strain evidence="3 4">A1</strain>
    </source>
</reference>
<gene>
    <name evidence="3" type="ORF">RhiirA1_484199</name>
</gene>
<feature type="region of interest" description="Disordered" evidence="2">
    <location>
        <begin position="41"/>
        <end position="61"/>
    </location>
</feature>
<dbReference type="VEuPathDB" id="FungiDB:RhiirA1_484199"/>
<dbReference type="Proteomes" id="UP000232688">
    <property type="component" value="Unassembled WGS sequence"/>
</dbReference>
<reference evidence="3 4" key="2">
    <citation type="submission" date="2017-10" db="EMBL/GenBank/DDBJ databases">
        <title>Genome analyses suggest a sexual origin of heterokaryosis in a supposedly ancient asexual fungus.</title>
        <authorList>
            <person name="Corradi N."/>
            <person name="Sedzielewska K."/>
            <person name="Noel J."/>
            <person name="Charron P."/>
            <person name="Farinelli L."/>
            <person name="Marton T."/>
            <person name="Kruger M."/>
            <person name="Pelin A."/>
            <person name="Brachmann A."/>
            <person name="Corradi N."/>
        </authorList>
    </citation>
    <scope>NUCLEOTIDE SEQUENCE [LARGE SCALE GENOMIC DNA]</scope>
    <source>
        <strain evidence="3 4">A1</strain>
    </source>
</reference>
<protein>
    <submittedName>
        <fullName evidence="3">Uncharacterized protein</fullName>
    </submittedName>
</protein>
<feature type="non-terminal residue" evidence="3">
    <location>
        <position position="1"/>
    </location>
</feature>
<evidence type="ECO:0000313" key="3">
    <source>
        <dbReference type="EMBL" id="PKC51241.1"/>
    </source>
</evidence>
<feature type="coiled-coil region" evidence="1">
    <location>
        <begin position="103"/>
        <end position="221"/>
    </location>
</feature>
<organism evidence="3 4">
    <name type="scientific">Rhizophagus irregularis</name>
    <dbReference type="NCBI Taxonomy" id="588596"/>
    <lineage>
        <taxon>Eukaryota</taxon>
        <taxon>Fungi</taxon>
        <taxon>Fungi incertae sedis</taxon>
        <taxon>Mucoromycota</taxon>
        <taxon>Glomeromycotina</taxon>
        <taxon>Glomeromycetes</taxon>
        <taxon>Glomerales</taxon>
        <taxon>Glomeraceae</taxon>
        <taxon>Rhizophagus</taxon>
    </lineage>
</organism>
<feature type="compositionally biased region" description="Basic and acidic residues" evidence="2">
    <location>
        <begin position="51"/>
        <end position="61"/>
    </location>
</feature>
<comment type="caution">
    <text evidence="3">The sequence shown here is derived from an EMBL/GenBank/DDBJ whole genome shotgun (WGS) entry which is preliminary data.</text>
</comment>
<dbReference type="AlphaFoldDB" id="A0A2N0QJK5"/>
<sequence length="243" mass="27905">GVKRVNFAVFIERIINLKRADNKPDLWDSWGTWDSRGVITHPEENEESPAQEDKPAVDRPTDISNVKDFEKLMQMVTSELTEARTNAKPELDTFLAVVRGGDIEKIVEQQEKLTTTLDELNALLKEVKEIYSDAQSKNKKLQKLQDELAKELENAREFVTEAENDSHDKKYYEQKMEDSQDELEDLTDEIGRHLNSQGGNVSALERLYVDMESAIEEANEVLDLYRKSASKKSLEEEEGELKK</sequence>
<feature type="non-terminal residue" evidence="3">
    <location>
        <position position="243"/>
    </location>
</feature>
<dbReference type="EMBL" id="LLXH01008035">
    <property type="protein sequence ID" value="PKC51241.1"/>
    <property type="molecule type" value="Genomic_DNA"/>
</dbReference>
<keyword evidence="1" id="KW-0175">Coiled coil</keyword>
<name>A0A2N0QJK5_9GLOM</name>
<dbReference type="Pfam" id="PF09969">
    <property type="entry name" value="DUF2203"/>
    <property type="match status" value="1"/>
</dbReference>
<evidence type="ECO:0000256" key="2">
    <source>
        <dbReference type="SAM" id="MobiDB-lite"/>
    </source>
</evidence>
<evidence type="ECO:0000256" key="1">
    <source>
        <dbReference type="SAM" id="Coils"/>
    </source>
</evidence>
<accession>A0A2N0QJK5</accession>
<proteinExistence type="predicted"/>